<feature type="domain" description="Ketoreductase" evidence="5">
    <location>
        <begin position="2"/>
        <end position="178"/>
    </location>
</feature>
<dbReference type="InterPro" id="IPR057326">
    <property type="entry name" value="KR_dom"/>
</dbReference>
<dbReference type="PRINTS" id="PR00081">
    <property type="entry name" value="GDHRDH"/>
</dbReference>
<evidence type="ECO:0000256" key="2">
    <source>
        <dbReference type="ARBA" id="ARBA00022857"/>
    </source>
</evidence>
<dbReference type="PROSITE" id="PS00061">
    <property type="entry name" value="ADH_SHORT"/>
    <property type="match status" value="1"/>
</dbReference>
<dbReference type="PANTHER" id="PTHR43391">
    <property type="entry name" value="RETINOL DEHYDROGENASE-RELATED"/>
    <property type="match status" value="1"/>
</dbReference>
<dbReference type="InterPro" id="IPR002347">
    <property type="entry name" value="SDR_fam"/>
</dbReference>
<evidence type="ECO:0000313" key="6">
    <source>
        <dbReference type="EMBL" id="PMC63865.1"/>
    </source>
</evidence>
<comment type="caution">
    <text evidence="6">The sequence shown here is derived from an EMBL/GenBank/DDBJ whole genome shotgun (WGS) entry which is preliminary data.</text>
</comment>
<name>A0A2N6T3H0_9CORY</name>
<dbReference type="InterPro" id="IPR020904">
    <property type="entry name" value="Sc_DH/Rdtase_CS"/>
</dbReference>
<gene>
    <name evidence="6" type="ORF">CJ203_08690</name>
</gene>
<proteinExistence type="inferred from homology"/>
<evidence type="ECO:0000256" key="1">
    <source>
        <dbReference type="ARBA" id="ARBA00006484"/>
    </source>
</evidence>
<dbReference type="SMART" id="SM00822">
    <property type="entry name" value="PKS_KR"/>
    <property type="match status" value="1"/>
</dbReference>
<accession>A0A2N6T3H0</accession>
<dbReference type="Proteomes" id="UP000235836">
    <property type="component" value="Unassembled WGS sequence"/>
</dbReference>
<dbReference type="InterPro" id="IPR036291">
    <property type="entry name" value="NAD(P)-bd_dom_sf"/>
</dbReference>
<comment type="similarity">
    <text evidence="1 4">Belongs to the short-chain dehydrogenases/reductases (SDR) family.</text>
</comment>
<dbReference type="GO" id="GO:0016491">
    <property type="term" value="F:oxidoreductase activity"/>
    <property type="evidence" value="ECO:0007669"/>
    <property type="project" value="UniProtKB-KW"/>
</dbReference>
<organism evidence="6 7">
    <name type="scientific">Corynebacterium tuscaniense</name>
    <dbReference type="NCBI Taxonomy" id="302449"/>
    <lineage>
        <taxon>Bacteria</taxon>
        <taxon>Bacillati</taxon>
        <taxon>Actinomycetota</taxon>
        <taxon>Actinomycetes</taxon>
        <taxon>Mycobacteriales</taxon>
        <taxon>Corynebacteriaceae</taxon>
        <taxon>Corynebacterium</taxon>
    </lineage>
</organism>
<evidence type="ECO:0000313" key="7">
    <source>
        <dbReference type="Proteomes" id="UP000235836"/>
    </source>
</evidence>
<evidence type="ECO:0000256" key="4">
    <source>
        <dbReference type="RuleBase" id="RU000363"/>
    </source>
</evidence>
<evidence type="ECO:0000256" key="3">
    <source>
        <dbReference type="ARBA" id="ARBA00023002"/>
    </source>
</evidence>
<dbReference type="SUPFAM" id="SSF51735">
    <property type="entry name" value="NAD(P)-binding Rossmann-fold domains"/>
    <property type="match status" value="1"/>
</dbReference>
<dbReference type="Gene3D" id="3.40.50.720">
    <property type="entry name" value="NAD(P)-binding Rossmann-like Domain"/>
    <property type="match status" value="1"/>
</dbReference>
<dbReference type="NCBIfam" id="NF006073">
    <property type="entry name" value="PRK08219.1"/>
    <property type="match status" value="1"/>
</dbReference>
<dbReference type="PRINTS" id="PR00080">
    <property type="entry name" value="SDRFAMILY"/>
</dbReference>
<reference evidence="6 7" key="1">
    <citation type="submission" date="2017-09" db="EMBL/GenBank/DDBJ databases">
        <title>Bacterial strain isolated from the female urinary microbiota.</title>
        <authorList>
            <person name="Thomas-White K."/>
            <person name="Kumar N."/>
            <person name="Forster S."/>
            <person name="Putonti C."/>
            <person name="Lawley T."/>
            <person name="Wolfe A.J."/>
        </authorList>
    </citation>
    <scope>NUCLEOTIDE SEQUENCE [LARGE SCALE GENOMIC DNA]</scope>
    <source>
        <strain evidence="6 7">UMB0792</strain>
    </source>
</reference>
<dbReference type="PANTHER" id="PTHR43391:SF14">
    <property type="entry name" value="DEHYDROGENASE_REDUCTASE SDR FAMILY PROTEIN 7-LIKE"/>
    <property type="match status" value="1"/>
</dbReference>
<dbReference type="AlphaFoldDB" id="A0A2N6T3H0"/>
<keyword evidence="3" id="KW-0560">Oxidoreductase</keyword>
<keyword evidence="7" id="KW-1185">Reference proteome</keyword>
<dbReference type="RefSeq" id="WP_034665409.1">
    <property type="nucleotide sequence ID" value="NZ_PNHG01000014.1"/>
</dbReference>
<dbReference type="EMBL" id="PNHG01000014">
    <property type="protein sequence ID" value="PMC63865.1"/>
    <property type="molecule type" value="Genomic_DNA"/>
</dbReference>
<protein>
    <submittedName>
        <fullName evidence="6">Short chain dehydrogenase</fullName>
    </submittedName>
</protein>
<sequence length="218" mass="22976">MKKALITGATRGIGRAIAEELGKDHHVIAGASRDAAGVVDKLPSAEPFEVDLRDPAAIREAVRGIEELDVLVLNAGVLHKGPFEELDDDIWRATLDLNLLAPVILTRELLPALRRSNGLIIAINSGAGFHGVPEHSAYCASKFALKGFTDTLALEEKGAVRVTSIHPGRTDTDMLAGPQSGDRPKMDATNVARAVRLAVDAGPGATVEFLRVAPSGLA</sequence>
<evidence type="ECO:0000259" key="5">
    <source>
        <dbReference type="SMART" id="SM00822"/>
    </source>
</evidence>
<keyword evidence="2" id="KW-0521">NADP</keyword>
<dbReference type="CDD" id="cd05233">
    <property type="entry name" value="SDR_c"/>
    <property type="match status" value="1"/>
</dbReference>
<dbReference type="Pfam" id="PF00106">
    <property type="entry name" value="adh_short"/>
    <property type="match status" value="1"/>
</dbReference>